<dbReference type="InterPro" id="IPR029058">
    <property type="entry name" value="AB_hydrolase_fold"/>
</dbReference>
<dbReference type="Pfam" id="PF02129">
    <property type="entry name" value="Peptidase_S15"/>
    <property type="match status" value="1"/>
</dbReference>
<comment type="similarity">
    <text evidence="1">Belongs to the AB hydrolase superfamily.</text>
</comment>
<name>A0A9Y2MQP9_9PSEU</name>
<dbReference type="InterPro" id="IPR000383">
    <property type="entry name" value="Xaa-Pro-like_dom"/>
</dbReference>
<dbReference type="Gene3D" id="3.40.50.1820">
    <property type="entry name" value="alpha/beta hydrolase"/>
    <property type="match status" value="1"/>
</dbReference>
<dbReference type="RefSeq" id="WP_285968271.1">
    <property type="nucleotide sequence ID" value="NZ_CP127294.1"/>
</dbReference>
<gene>
    <name evidence="4" type="ORF">QRX50_40000</name>
</gene>
<evidence type="ECO:0000256" key="2">
    <source>
        <dbReference type="ARBA" id="ARBA00022801"/>
    </source>
</evidence>
<dbReference type="PANTHER" id="PTHR22946:SF9">
    <property type="entry name" value="POLYKETIDE TRANSFERASE AF380"/>
    <property type="match status" value="1"/>
</dbReference>
<dbReference type="PANTHER" id="PTHR22946">
    <property type="entry name" value="DIENELACTONE HYDROLASE DOMAIN-CONTAINING PROTEIN-RELATED"/>
    <property type="match status" value="1"/>
</dbReference>
<keyword evidence="2 4" id="KW-0378">Hydrolase</keyword>
<dbReference type="GO" id="GO:0052689">
    <property type="term" value="F:carboxylic ester hydrolase activity"/>
    <property type="evidence" value="ECO:0007669"/>
    <property type="project" value="UniProtKB-ARBA"/>
</dbReference>
<evidence type="ECO:0000313" key="5">
    <source>
        <dbReference type="Proteomes" id="UP001236014"/>
    </source>
</evidence>
<dbReference type="InterPro" id="IPR050261">
    <property type="entry name" value="FrsA_esterase"/>
</dbReference>
<evidence type="ECO:0000259" key="3">
    <source>
        <dbReference type="Pfam" id="PF02129"/>
    </source>
</evidence>
<organism evidence="4 5">
    <name type="scientific">Amycolatopsis carbonis</name>
    <dbReference type="NCBI Taxonomy" id="715471"/>
    <lineage>
        <taxon>Bacteria</taxon>
        <taxon>Bacillati</taxon>
        <taxon>Actinomycetota</taxon>
        <taxon>Actinomycetes</taxon>
        <taxon>Pseudonocardiales</taxon>
        <taxon>Pseudonocardiaceae</taxon>
        <taxon>Amycolatopsis</taxon>
    </lineage>
</organism>
<keyword evidence="5" id="KW-1185">Reference proteome</keyword>
<dbReference type="AlphaFoldDB" id="A0A9Y2MQP9"/>
<dbReference type="KEGG" id="acab:QRX50_40000"/>
<feature type="domain" description="Xaa-Pro dipeptidyl-peptidase-like" evidence="3">
    <location>
        <begin position="13"/>
        <end position="274"/>
    </location>
</feature>
<dbReference type="SUPFAM" id="SSF53474">
    <property type="entry name" value="alpha/beta-Hydrolases"/>
    <property type="match status" value="1"/>
</dbReference>
<dbReference type="Gene3D" id="1.10.10.800">
    <property type="match status" value="1"/>
</dbReference>
<sequence length="297" mass="32336">MTTRSDVEFAGEDGVTLRGWLFLPDAPGPRPAITMAHGYAGVKEQGLEPFAEAFADAGFVVLVHDHRTFGASDGTPRQDVDPWRQIADWRRAITFLEARPEVDPERIGLWGTSYAGGHAIVLGATDRRLKAVVAQVPTISGVEQGLRRVPPDAVAALEQAFAEDDRAVGRGEPPRRQTIVSADPAVPASYRAPDAVAFYLQDIPEGSWENQVTVRSTRAARMYEPGSWISRVSPTPLLLVVALNDTITVTDLALTAYERALQPKGLELIPGGHFDPYVAEFARSSAAARSWFEQHLS</sequence>
<dbReference type="Proteomes" id="UP001236014">
    <property type="component" value="Chromosome"/>
</dbReference>
<dbReference type="EMBL" id="CP127294">
    <property type="protein sequence ID" value="WIX77530.1"/>
    <property type="molecule type" value="Genomic_DNA"/>
</dbReference>
<evidence type="ECO:0000256" key="1">
    <source>
        <dbReference type="ARBA" id="ARBA00008645"/>
    </source>
</evidence>
<accession>A0A9Y2MQP9</accession>
<evidence type="ECO:0000313" key="4">
    <source>
        <dbReference type="EMBL" id="WIX77530.1"/>
    </source>
</evidence>
<proteinExistence type="inferred from homology"/>
<protein>
    <submittedName>
        <fullName evidence="4">Alpha/beta hydrolase</fullName>
    </submittedName>
</protein>
<reference evidence="4 5" key="1">
    <citation type="submission" date="2023-06" db="EMBL/GenBank/DDBJ databases">
        <authorList>
            <person name="Oyuntsetseg B."/>
            <person name="Kim S.B."/>
        </authorList>
    </citation>
    <scope>NUCLEOTIDE SEQUENCE [LARGE SCALE GENOMIC DNA]</scope>
    <source>
        <strain evidence="4 5">2-15</strain>
    </source>
</reference>